<protein>
    <submittedName>
        <fullName evidence="3">Flavin-dependent reductase</fullName>
    </submittedName>
</protein>
<dbReference type="PANTHER" id="PTHR30466">
    <property type="entry name" value="FLAVIN REDUCTASE"/>
    <property type="match status" value="1"/>
</dbReference>
<dbReference type="InterPro" id="IPR050268">
    <property type="entry name" value="NADH-dep_flavin_reductase"/>
</dbReference>
<dbReference type="GO" id="GO:0010181">
    <property type="term" value="F:FMN binding"/>
    <property type="evidence" value="ECO:0007669"/>
    <property type="project" value="InterPro"/>
</dbReference>
<accession>A0AA37XC30</accession>
<dbReference type="Proteomes" id="UP001157160">
    <property type="component" value="Unassembled WGS sequence"/>
</dbReference>
<reference evidence="3 4" key="1">
    <citation type="journal article" date="2014" name="Int. J. Syst. Evol. Microbiol.">
        <title>Complete genome sequence of Corynebacterium casei LMG S-19264T (=DSM 44701T), isolated from a smear-ripened cheese.</title>
        <authorList>
            <consortium name="US DOE Joint Genome Institute (JGI-PGF)"/>
            <person name="Walter F."/>
            <person name="Albersmeier A."/>
            <person name="Kalinowski J."/>
            <person name="Ruckert C."/>
        </authorList>
    </citation>
    <scope>NUCLEOTIDE SEQUENCE [LARGE SCALE GENOMIC DNA]</scope>
    <source>
        <strain evidence="3 4">NBRC 112289</strain>
    </source>
</reference>
<dbReference type="SUPFAM" id="SSF50475">
    <property type="entry name" value="FMN-binding split barrel"/>
    <property type="match status" value="1"/>
</dbReference>
<keyword evidence="4" id="KW-1185">Reference proteome</keyword>
<comment type="caution">
    <text evidence="3">The sequence shown here is derived from an EMBL/GenBank/DDBJ whole genome shotgun (WGS) entry which is preliminary data.</text>
</comment>
<sequence length="163" mass="17025">MIADLAEQFKTAFRAHPAGVAVVAARDAEGPVGLTASSVSSVSVEPAALVFSVTRARGSAGRVLAAEEITVNLLTTADVGTAKSFAVSGAERFTAAEQWRDLDGLPWLASAGSALRCRPITTHRVGDSTVVVAEVLEVLAQNAGEPLVYHDRAFHRLSDDSLL</sequence>
<evidence type="ECO:0000259" key="2">
    <source>
        <dbReference type="SMART" id="SM00903"/>
    </source>
</evidence>
<dbReference type="PANTHER" id="PTHR30466:SF1">
    <property type="entry name" value="FMN REDUCTASE (NADH) RUTF"/>
    <property type="match status" value="1"/>
</dbReference>
<dbReference type="InterPro" id="IPR002563">
    <property type="entry name" value="Flavin_Rdtase-like_dom"/>
</dbReference>
<gene>
    <name evidence="3" type="ORF">GCM10025874_24880</name>
</gene>
<evidence type="ECO:0000256" key="1">
    <source>
        <dbReference type="ARBA" id="ARBA00023002"/>
    </source>
</evidence>
<dbReference type="EMBL" id="BSUL01000001">
    <property type="protein sequence ID" value="GMA29235.1"/>
    <property type="molecule type" value="Genomic_DNA"/>
</dbReference>
<evidence type="ECO:0000313" key="3">
    <source>
        <dbReference type="EMBL" id="GMA29235.1"/>
    </source>
</evidence>
<evidence type="ECO:0000313" key="4">
    <source>
        <dbReference type="Proteomes" id="UP001157160"/>
    </source>
</evidence>
<dbReference type="AlphaFoldDB" id="A0AA37XC30"/>
<dbReference type="InterPro" id="IPR012349">
    <property type="entry name" value="Split_barrel_FMN-bd"/>
</dbReference>
<feature type="domain" description="Flavin reductase like" evidence="2">
    <location>
        <begin position="13"/>
        <end position="156"/>
    </location>
</feature>
<proteinExistence type="predicted"/>
<dbReference type="GO" id="GO:0006208">
    <property type="term" value="P:pyrimidine nucleobase catabolic process"/>
    <property type="evidence" value="ECO:0007669"/>
    <property type="project" value="TreeGrafter"/>
</dbReference>
<dbReference type="Gene3D" id="2.30.110.10">
    <property type="entry name" value="Electron Transport, Fmn-binding Protein, Chain A"/>
    <property type="match status" value="1"/>
</dbReference>
<dbReference type="Pfam" id="PF01613">
    <property type="entry name" value="Flavin_Reduct"/>
    <property type="match status" value="1"/>
</dbReference>
<name>A0AA37XC30_9MICO</name>
<dbReference type="GO" id="GO:0042602">
    <property type="term" value="F:riboflavin reductase (NADPH) activity"/>
    <property type="evidence" value="ECO:0007669"/>
    <property type="project" value="TreeGrafter"/>
</dbReference>
<dbReference type="SMART" id="SM00903">
    <property type="entry name" value="Flavin_Reduct"/>
    <property type="match status" value="1"/>
</dbReference>
<organism evidence="3 4">
    <name type="scientific">Arenivirga flava</name>
    <dbReference type="NCBI Taxonomy" id="1930060"/>
    <lineage>
        <taxon>Bacteria</taxon>
        <taxon>Bacillati</taxon>
        <taxon>Actinomycetota</taxon>
        <taxon>Actinomycetes</taxon>
        <taxon>Micrococcales</taxon>
        <taxon>Microbacteriaceae</taxon>
        <taxon>Arenivirga</taxon>
    </lineage>
</organism>
<keyword evidence="1" id="KW-0560">Oxidoreductase</keyword>